<feature type="compositionally biased region" description="Basic residues" evidence="1">
    <location>
        <begin position="1"/>
        <end position="10"/>
    </location>
</feature>
<evidence type="ECO:0000313" key="3">
    <source>
        <dbReference type="Proteomes" id="UP000061569"/>
    </source>
</evidence>
<feature type="compositionally biased region" description="Low complexity" evidence="1">
    <location>
        <begin position="17"/>
        <end position="28"/>
    </location>
</feature>
<protein>
    <submittedName>
        <fullName evidence="2">Uncharacterized protein</fullName>
    </submittedName>
</protein>
<dbReference type="PATRIC" id="fig|69.6.peg.738"/>
<reference evidence="2 3" key="1">
    <citation type="submission" date="2015-11" db="EMBL/GenBank/DDBJ databases">
        <title>Genome sequences of Lysobacter enzymogenes strain C3 and Lysobacter antibioticus ATCC 29479.</title>
        <authorList>
            <person name="Kobayashi D.Y."/>
        </authorList>
    </citation>
    <scope>NUCLEOTIDE SEQUENCE [LARGE SCALE GENOMIC DNA]</scope>
    <source>
        <strain evidence="2 3">C3</strain>
    </source>
</reference>
<evidence type="ECO:0000256" key="1">
    <source>
        <dbReference type="SAM" id="MobiDB-lite"/>
    </source>
</evidence>
<dbReference type="EMBL" id="CP013140">
    <property type="protein sequence ID" value="ALN56108.1"/>
    <property type="molecule type" value="Genomic_DNA"/>
</dbReference>
<proteinExistence type="predicted"/>
<name>A0A0S2DC60_LYSEN</name>
<dbReference type="Proteomes" id="UP000061569">
    <property type="component" value="Chromosome"/>
</dbReference>
<organism evidence="2 3">
    <name type="scientific">Lysobacter enzymogenes</name>
    <dbReference type="NCBI Taxonomy" id="69"/>
    <lineage>
        <taxon>Bacteria</taxon>
        <taxon>Pseudomonadati</taxon>
        <taxon>Pseudomonadota</taxon>
        <taxon>Gammaproteobacteria</taxon>
        <taxon>Lysobacterales</taxon>
        <taxon>Lysobacteraceae</taxon>
        <taxon>Lysobacter</taxon>
    </lineage>
</organism>
<dbReference type="AlphaFoldDB" id="A0A0S2DC60"/>
<accession>A0A0S2DC60</accession>
<gene>
    <name evidence="2" type="ORF">GLE_0750</name>
</gene>
<dbReference type="KEGG" id="lez:GLE_0750"/>
<sequence>MRGGRRRVLRPARQSRAAAVSPGAPAGPLWRYPRGDGAAGCPPARIRARSR</sequence>
<feature type="region of interest" description="Disordered" evidence="1">
    <location>
        <begin position="1"/>
        <end position="51"/>
    </location>
</feature>
<dbReference type="STRING" id="69.GLE_0750"/>
<evidence type="ECO:0000313" key="2">
    <source>
        <dbReference type="EMBL" id="ALN56108.1"/>
    </source>
</evidence>